<dbReference type="Gene3D" id="3.30.1390.10">
    <property type="match status" value="1"/>
</dbReference>
<dbReference type="Pfam" id="PF02617">
    <property type="entry name" value="ClpS"/>
    <property type="match status" value="1"/>
</dbReference>
<dbReference type="GO" id="GO:0030163">
    <property type="term" value="P:protein catabolic process"/>
    <property type="evidence" value="ECO:0007669"/>
    <property type="project" value="InterPro"/>
</dbReference>
<evidence type="ECO:0000259" key="1">
    <source>
        <dbReference type="Pfam" id="PF02617"/>
    </source>
</evidence>
<dbReference type="SUPFAM" id="SSF54736">
    <property type="entry name" value="ClpS-like"/>
    <property type="match status" value="1"/>
</dbReference>
<gene>
    <name evidence="2" type="ORF">BCF44_114266</name>
</gene>
<dbReference type="AlphaFoldDB" id="A0A3E0H558"/>
<dbReference type="GO" id="GO:0006508">
    <property type="term" value="P:proteolysis"/>
    <property type="evidence" value="ECO:0007669"/>
    <property type="project" value="UniProtKB-KW"/>
</dbReference>
<dbReference type="EMBL" id="QUNO01000014">
    <property type="protein sequence ID" value="REH38241.1"/>
    <property type="molecule type" value="Genomic_DNA"/>
</dbReference>
<sequence length="78" mass="8494">MKQWQVVVHDDAVNFYAVVVDVLNRVGGLSYDNAIEAAKRIQETGMVAISSTSQHAAELTAVRLRGYGLDATIAWSKS</sequence>
<comment type="caution">
    <text evidence="2">The sequence shown here is derived from an EMBL/GenBank/DDBJ whole genome shotgun (WGS) entry which is preliminary data.</text>
</comment>
<proteinExistence type="predicted"/>
<organism evidence="2 3">
    <name type="scientific">Kutzneria buriramensis</name>
    <dbReference type="NCBI Taxonomy" id="1045776"/>
    <lineage>
        <taxon>Bacteria</taxon>
        <taxon>Bacillati</taxon>
        <taxon>Actinomycetota</taxon>
        <taxon>Actinomycetes</taxon>
        <taxon>Pseudonocardiales</taxon>
        <taxon>Pseudonocardiaceae</taxon>
        <taxon>Kutzneria</taxon>
    </lineage>
</organism>
<dbReference type="RefSeq" id="WP_170217944.1">
    <property type="nucleotide sequence ID" value="NZ_CP144375.1"/>
</dbReference>
<feature type="domain" description="Adaptor protein ClpS core" evidence="1">
    <location>
        <begin position="2"/>
        <end position="66"/>
    </location>
</feature>
<dbReference type="InterPro" id="IPR003769">
    <property type="entry name" value="ClpS_core"/>
</dbReference>
<keyword evidence="3" id="KW-1185">Reference proteome</keyword>
<keyword evidence="2" id="KW-0645">Protease</keyword>
<dbReference type="Proteomes" id="UP000256269">
    <property type="component" value="Unassembled WGS sequence"/>
</dbReference>
<protein>
    <submittedName>
        <fullName evidence="2">ATP-dependent Clp protease adaptor protein ClpS</fullName>
    </submittedName>
</protein>
<accession>A0A3E0H558</accession>
<evidence type="ECO:0000313" key="2">
    <source>
        <dbReference type="EMBL" id="REH38241.1"/>
    </source>
</evidence>
<dbReference type="InterPro" id="IPR014719">
    <property type="entry name" value="Ribosomal_bL12_C/ClpS-like"/>
</dbReference>
<dbReference type="GO" id="GO:0008233">
    <property type="term" value="F:peptidase activity"/>
    <property type="evidence" value="ECO:0007669"/>
    <property type="project" value="UniProtKB-KW"/>
</dbReference>
<evidence type="ECO:0000313" key="3">
    <source>
        <dbReference type="Proteomes" id="UP000256269"/>
    </source>
</evidence>
<keyword evidence="2" id="KW-0378">Hydrolase</keyword>
<reference evidence="2 3" key="1">
    <citation type="submission" date="2018-08" db="EMBL/GenBank/DDBJ databases">
        <title>Genomic Encyclopedia of Archaeal and Bacterial Type Strains, Phase II (KMG-II): from individual species to whole genera.</title>
        <authorList>
            <person name="Goeker M."/>
        </authorList>
    </citation>
    <scope>NUCLEOTIDE SEQUENCE [LARGE SCALE GENOMIC DNA]</scope>
    <source>
        <strain evidence="2 3">DSM 45791</strain>
    </source>
</reference>
<name>A0A3E0H558_9PSEU</name>